<dbReference type="GO" id="GO:0042826">
    <property type="term" value="F:histone deacetylase binding"/>
    <property type="evidence" value="ECO:0007669"/>
    <property type="project" value="TreeGrafter"/>
</dbReference>
<feature type="compositionally biased region" description="Low complexity" evidence="1">
    <location>
        <begin position="289"/>
        <end position="303"/>
    </location>
</feature>
<dbReference type="Pfam" id="PF24917">
    <property type="entry name" value="BLTP3A_B"/>
    <property type="match status" value="3"/>
</dbReference>
<dbReference type="AlphaFoldDB" id="A0A8T2K6J9"/>
<dbReference type="PANTHER" id="PTHR22774">
    <property type="entry name" value="CHOREIN N-TERMINAL DOMAIN-CONTAINING PROTEIN"/>
    <property type="match status" value="1"/>
</dbReference>
<feature type="region of interest" description="Disordered" evidence="1">
    <location>
        <begin position="931"/>
        <end position="954"/>
    </location>
</feature>
<accession>A0A8T2K6J9</accession>
<dbReference type="PANTHER" id="PTHR22774:SF15">
    <property type="entry name" value="BRIDGE-LIKE LIPID TRANSFER PROTEIN FAMILY MEMBER 3A"/>
    <property type="match status" value="1"/>
</dbReference>
<proteinExistence type="predicted"/>
<feature type="region of interest" description="Disordered" evidence="1">
    <location>
        <begin position="266"/>
        <end position="303"/>
    </location>
</feature>
<evidence type="ECO:0000256" key="1">
    <source>
        <dbReference type="SAM" id="MobiDB-lite"/>
    </source>
</evidence>
<name>A0A8T2K6J9_9PIPI</name>
<dbReference type="EMBL" id="JAACNH010000002">
    <property type="protein sequence ID" value="KAG8450997.1"/>
    <property type="molecule type" value="Genomic_DNA"/>
</dbReference>
<keyword evidence="3" id="KW-1185">Reference proteome</keyword>
<evidence type="ECO:0000313" key="3">
    <source>
        <dbReference type="Proteomes" id="UP000812440"/>
    </source>
</evidence>
<evidence type="ECO:0000313" key="2">
    <source>
        <dbReference type="EMBL" id="KAG8450997.1"/>
    </source>
</evidence>
<dbReference type="Proteomes" id="UP000812440">
    <property type="component" value="Chromosome 2"/>
</dbReference>
<dbReference type="InterPro" id="IPR026728">
    <property type="entry name" value="BLTP3A/B"/>
</dbReference>
<dbReference type="OrthoDB" id="43807at2759"/>
<feature type="compositionally biased region" description="Acidic residues" evidence="1">
    <location>
        <begin position="931"/>
        <end position="941"/>
    </location>
</feature>
<comment type="caution">
    <text evidence="2">The sequence shown here is derived from an EMBL/GenBank/DDBJ whole genome shotgun (WGS) entry which is preliminary data.</text>
</comment>
<reference evidence="2" key="1">
    <citation type="thesis" date="2020" institute="ProQuest LLC" country="789 East Eisenhower Parkway, Ann Arbor, MI, USA">
        <title>Comparative Genomics and Chromosome Evolution.</title>
        <authorList>
            <person name="Mudd A.B."/>
        </authorList>
    </citation>
    <scope>NUCLEOTIDE SEQUENCE</scope>
    <source>
        <strain evidence="2">Female2</strain>
        <tissue evidence="2">Blood</tissue>
    </source>
</reference>
<evidence type="ECO:0008006" key="4">
    <source>
        <dbReference type="Google" id="ProtNLM"/>
    </source>
</evidence>
<protein>
    <recommendedName>
        <fullName evidence="4">UHRF1 binding protein 1</fullName>
    </recommendedName>
</protein>
<organism evidence="2 3">
    <name type="scientific">Hymenochirus boettgeri</name>
    <name type="common">Congo dwarf clawed frog</name>
    <dbReference type="NCBI Taxonomy" id="247094"/>
    <lineage>
        <taxon>Eukaryota</taxon>
        <taxon>Metazoa</taxon>
        <taxon>Chordata</taxon>
        <taxon>Craniata</taxon>
        <taxon>Vertebrata</taxon>
        <taxon>Euteleostomi</taxon>
        <taxon>Amphibia</taxon>
        <taxon>Batrachia</taxon>
        <taxon>Anura</taxon>
        <taxon>Pipoidea</taxon>
        <taxon>Pipidae</taxon>
        <taxon>Pipinae</taxon>
        <taxon>Hymenochirus</taxon>
    </lineage>
</organism>
<gene>
    <name evidence="2" type="ORF">GDO86_003324</name>
</gene>
<sequence length="1175" mass="131733">MAGIIKRQILKHLSRFTKNLTPEQINLSSLRGEGQLTDLQLDEEAIQNMLDLPTWLAITRVYCNRAAIRIQWTKLKTHPICLMLDKVEVEMETCENPRPPNGPSPIALAAGQSEYGFAEKVVEGMYLEVGCVSIKIESRTFRASLQLWQLQGYSVNPNWQQSDLRFTRLTHPQRGEVLTFKEVKWQTLRVEADASEDSEDAPSTPLRLITNGGCLHVALKRRMKDCLVLSSKISLLLDDLLWVLTDSQLRALLSYTKSLSEAVQKSVRQRKEGTEDQAASSPTTPPQQPLSDTPSPPTTTTSLGQYFDKYDVKETSYHLVISRLDLHVCDESSFQRTSTVSGGAIQLTLRQITLDYYPAHRAGQSCSHWHRVSPAMGTFEQWAQDLAEEREAAEVQNMNVPGKESPLKPKKQSTFLPPLYYFSLLIRVDVLDIYQVSSSGQAAQKPSLLSCGRIPYTCSAIHFQYTEYYSLPGKSISVPSPAIYIQLHGLLFSFATSSILWLNQFMLDLSHHLQQFTAAKSGKSEKARDHKDVRLDGFNLKLNFPVATPQCPITERSQSICAHVALVTLTNTRQAPGSTLQLLQQAFRLFASKSTFHWPPGPLHPVFLAHAYPSSVLPSTSLWSLHSPSLSMYFEGAPPKQQILLHSFPFTAWACLLHSERELHVLLNVEDFARIQLDHYQYVIFLRAQEQLKNLLEELQNMVPLSLDQNLKVLPPCPMAVCVGLLIPEVSMSLLLPPSFSLENPSQTGESDQSSLIGSEVENGSELEKKKVFPIVQKALNAQGEMDVCEESLNATAVQHVKQVQEDDVHIVNKVSSESLHEKQVVIGAIQKMEQTQGIFQGREMARDVLLSTIGRTRETLNSGKERMQRLLRDTKQKDSDSLLSRTESQQSFDRFSLEGMDVVSFDSESSDGFLLLLGTDILTGMNQTEEDIGTEGDNLTDPENASQCTEEPEPQQILTVSLTDVVSVSHMQEDNISVSLQAAKMSCGSRTEESPLEINSSASVVSKPHFCMEFNIGPDAATLSPLAKQNGFLQLWIKHFTSELPISSITHLGPFFEDEQIPDILPMTIHISNSHLTLKDNGPRLYPSPLVPQPVHLTVKNIKIERKEDGIFYLAADGENASHMDNLDTSDKLPQSKQELQRQLTAAWIKLEEQNQMQQRLLQEIRKYNPGFKI</sequence>